<dbReference type="RefSeq" id="WP_408154878.1">
    <property type="nucleotide sequence ID" value="NZ_JAQQFM010000002.1"/>
</dbReference>
<comment type="similarity">
    <text evidence="1">Belongs to the 4-hydroxybenzoyl-CoA thioesterase family.</text>
</comment>
<organism evidence="3 4">
    <name type="scientific">Herbaspirillum lusitanum</name>
    <dbReference type="NCBI Taxonomy" id="213312"/>
    <lineage>
        <taxon>Bacteria</taxon>
        <taxon>Pseudomonadati</taxon>
        <taxon>Pseudomonadota</taxon>
        <taxon>Betaproteobacteria</taxon>
        <taxon>Burkholderiales</taxon>
        <taxon>Oxalobacteraceae</taxon>
        <taxon>Herbaspirillum</taxon>
    </lineage>
</organism>
<evidence type="ECO:0000313" key="4">
    <source>
        <dbReference type="Proteomes" id="UP001629246"/>
    </source>
</evidence>
<name>A0ABW9A502_9BURK</name>
<dbReference type="EMBL" id="JAQQFM010000002">
    <property type="protein sequence ID" value="MFL9923324.1"/>
    <property type="molecule type" value="Genomic_DNA"/>
</dbReference>
<proteinExistence type="inferred from homology"/>
<evidence type="ECO:0000313" key="3">
    <source>
        <dbReference type="EMBL" id="MFL9923324.1"/>
    </source>
</evidence>
<accession>A0ABW9A502</accession>
<dbReference type="Pfam" id="PF13279">
    <property type="entry name" value="4HBT_2"/>
    <property type="match status" value="1"/>
</dbReference>
<dbReference type="InterPro" id="IPR029069">
    <property type="entry name" value="HotDog_dom_sf"/>
</dbReference>
<dbReference type="Proteomes" id="UP001629246">
    <property type="component" value="Unassembled WGS sequence"/>
</dbReference>
<dbReference type="CDD" id="cd00586">
    <property type="entry name" value="4HBT"/>
    <property type="match status" value="1"/>
</dbReference>
<dbReference type="InterPro" id="IPR050563">
    <property type="entry name" value="4-hydroxybenzoyl-CoA_TE"/>
</dbReference>
<gene>
    <name evidence="3" type="ORF">PQR62_03535</name>
</gene>
<dbReference type="PANTHER" id="PTHR31793">
    <property type="entry name" value="4-HYDROXYBENZOYL-COA THIOESTERASE FAMILY MEMBER"/>
    <property type="match status" value="1"/>
</dbReference>
<dbReference type="PANTHER" id="PTHR31793:SF27">
    <property type="entry name" value="NOVEL THIOESTERASE SUPERFAMILY DOMAIN AND SAPOSIN A-TYPE DOMAIN CONTAINING PROTEIN (0610012H03RIK)"/>
    <property type="match status" value="1"/>
</dbReference>
<reference evidence="3 4" key="1">
    <citation type="journal article" date="2024" name="Chem. Sci.">
        <title>Discovery of megapolipeptins by genome mining of a Burkholderiales bacteria collection.</title>
        <authorList>
            <person name="Paulo B.S."/>
            <person name="Recchia M.J.J."/>
            <person name="Lee S."/>
            <person name="Fergusson C.H."/>
            <person name="Romanowski S.B."/>
            <person name="Hernandez A."/>
            <person name="Krull N."/>
            <person name="Liu D.Y."/>
            <person name="Cavanagh H."/>
            <person name="Bos A."/>
            <person name="Gray C.A."/>
            <person name="Murphy B.T."/>
            <person name="Linington R.G."/>
            <person name="Eustaquio A.S."/>
        </authorList>
    </citation>
    <scope>NUCLEOTIDE SEQUENCE [LARGE SCALE GENOMIC DNA]</scope>
    <source>
        <strain evidence="3 4">RL21-008-BIB-A</strain>
    </source>
</reference>
<dbReference type="SUPFAM" id="SSF54637">
    <property type="entry name" value="Thioesterase/thiol ester dehydrase-isomerase"/>
    <property type="match status" value="1"/>
</dbReference>
<protein>
    <submittedName>
        <fullName evidence="3">Acyl-CoA thioesterase</fullName>
    </submittedName>
</protein>
<keyword evidence="4" id="KW-1185">Reference proteome</keyword>
<comment type="caution">
    <text evidence="3">The sequence shown here is derived from an EMBL/GenBank/DDBJ whole genome shotgun (WGS) entry which is preliminary data.</text>
</comment>
<dbReference type="Gene3D" id="3.10.129.10">
    <property type="entry name" value="Hotdog Thioesterase"/>
    <property type="match status" value="1"/>
</dbReference>
<evidence type="ECO:0000256" key="2">
    <source>
        <dbReference type="ARBA" id="ARBA00022801"/>
    </source>
</evidence>
<sequence>MSDPKVPARLTLASSPWQAEVELQIQFYDLDPMEIVWHGRYVEYMESARCALLDRIGYNYPAMKQSGYAWPVIDLHLRYAHPATFGQRIKVQAAIVEWENRLKIDYQVSDAVSGQRLTRASTVQVAVKIPEREMCFVSPPVLWHKLGLPSPAP</sequence>
<keyword evidence="2" id="KW-0378">Hydrolase</keyword>
<evidence type="ECO:0000256" key="1">
    <source>
        <dbReference type="ARBA" id="ARBA00005953"/>
    </source>
</evidence>